<organism evidence="1 2">
    <name type="scientific">Candidatus Kerfeldbacteria bacterium RIFCSPHIGHO2_02_FULL_42_14</name>
    <dbReference type="NCBI Taxonomy" id="1798540"/>
    <lineage>
        <taxon>Bacteria</taxon>
        <taxon>Candidatus Kerfeldiibacteriota</taxon>
    </lineage>
</organism>
<comment type="caution">
    <text evidence="1">The sequence shown here is derived from an EMBL/GenBank/DDBJ whole genome shotgun (WGS) entry which is preliminary data.</text>
</comment>
<evidence type="ECO:0000313" key="2">
    <source>
        <dbReference type="Proteomes" id="UP000177165"/>
    </source>
</evidence>
<accession>A0A1G2AQW6</accession>
<name>A0A1G2AQW6_9BACT</name>
<dbReference type="EMBL" id="MHKB01000009">
    <property type="protein sequence ID" value="OGY79283.1"/>
    <property type="molecule type" value="Genomic_DNA"/>
</dbReference>
<dbReference type="STRING" id="1798540.A3B74_00320"/>
<gene>
    <name evidence="1" type="ORF">A3B74_00320</name>
</gene>
<evidence type="ECO:0000313" key="1">
    <source>
        <dbReference type="EMBL" id="OGY79283.1"/>
    </source>
</evidence>
<dbReference type="AlphaFoldDB" id="A0A1G2AQW6"/>
<protein>
    <submittedName>
        <fullName evidence="1">Uncharacterized protein</fullName>
    </submittedName>
</protein>
<reference evidence="1 2" key="1">
    <citation type="journal article" date="2016" name="Nat. Commun.">
        <title>Thousands of microbial genomes shed light on interconnected biogeochemical processes in an aquifer system.</title>
        <authorList>
            <person name="Anantharaman K."/>
            <person name="Brown C.T."/>
            <person name="Hug L.A."/>
            <person name="Sharon I."/>
            <person name="Castelle C.J."/>
            <person name="Probst A.J."/>
            <person name="Thomas B.C."/>
            <person name="Singh A."/>
            <person name="Wilkins M.J."/>
            <person name="Karaoz U."/>
            <person name="Brodie E.L."/>
            <person name="Williams K.H."/>
            <person name="Hubbard S.S."/>
            <person name="Banfield J.F."/>
        </authorList>
    </citation>
    <scope>NUCLEOTIDE SEQUENCE [LARGE SCALE GENOMIC DNA]</scope>
</reference>
<dbReference type="Proteomes" id="UP000177165">
    <property type="component" value="Unassembled WGS sequence"/>
</dbReference>
<proteinExistence type="predicted"/>
<sequence length="64" mass="7819">MLDLTKEHQFAKRKPNKNKIRLGALRRIRIREQIEYLRKIGKIEEVSDSRYSKKKPMIKIRLKK</sequence>